<dbReference type="PANTHER" id="PTHR23272">
    <property type="entry name" value="BED FINGER-RELATED"/>
    <property type="match status" value="1"/>
</dbReference>
<evidence type="ECO:0000313" key="3">
    <source>
        <dbReference type="EMBL" id="KAK3213265.1"/>
    </source>
</evidence>
<protein>
    <recommendedName>
        <fullName evidence="2">HAT C-terminal dimerisation domain-containing protein</fullName>
    </recommendedName>
</protein>
<dbReference type="GO" id="GO:0046983">
    <property type="term" value="F:protein dimerization activity"/>
    <property type="evidence" value="ECO:0007669"/>
    <property type="project" value="InterPro"/>
</dbReference>
<sequence length="177" mass="18786">MEDVHEHDTMDPLTAYDLFVSSTSNVDGVKSELDYYLEESALPRAASFDILAWWRTNGIKYPVLQRVAKDILAVSISTVASELAFSTGGRPLSPHRNMLNPKTLEATGNGAGMEKASPTGNPRPSLSPASLNAGTRAGTGMVLGGGDEDGKAFPDPDPAPLPSLPGISIYTNLIYSH</sequence>
<comment type="caution">
    <text evidence="3">The sequence shown here is derived from an EMBL/GenBank/DDBJ whole genome shotgun (WGS) entry which is preliminary data.</text>
</comment>
<name>A0AAE0AHF1_9ROSI</name>
<dbReference type="Proteomes" id="UP001281410">
    <property type="component" value="Unassembled WGS sequence"/>
</dbReference>
<dbReference type="AlphaFoldDB" id="A0AAE0AHF1"/>
<dbReference type="EMBL" id="JANJYJ010000005">
    <property type="protein sequence ID" value="KAK3213265.1"/>
    <property type="molecule type" value="Genomic_DNA"/>
</dbReference>
<feature type="compositionally biased region" description="Polar residues" evidence="1">
    <location>
        <begin position="118"/>
        <end position="133"/>
    </location>
</feature>
<dbReference type="Pfam" id="PF05699">
    <property type="entry name" value="Dimer_Tnp_hAT"/>
    <property type="match status" value="1"/>
</dbReference>
<reference evidence="3" key="1">
    <citation type="journal article" date="2023" name="Plant J.">
        <title>Genome sequences and population genomics provide insights into the demographic history, inbreeding, and mutation load of two 'living fossil' tree species of Dipteronia.</title>
        <authorList>
            <person name="Feng Y."/>
            <person name="Comes H.P."/>
            <person name="Chen J."/>
            <person name="Zhu S."/>
            <person name="Lu R."/>
            <person name="Zhang X."/>
            <person name="Li P."/>
            <person name="Qiu J."/>
            <person name="Olsen K.M."/>
            <person name="Qiu Y."/>
        </authorList>
    </citation>
    <scope>NUCLEOTIDE SEQUENCE</scope>
    <source>
        <strain evidence="3">NBL</strain>
    </source>
</reference>
<dbReference type="PANTHER" id="PTHR23272:SF179">
    <property type="entry name" value="ZINC FINGER BED DOMAIN-CONTAINING PROTEIN RICESLEEPER 2-LIKE ISOFORM X1"/>
    <property type="match status" value="1"/>
</dbReference>
<keyword evidence="4" id="KW-1185">Reference proteome</keyword>
<dbReference type="SUPFAM" id="SSF53098">
    <property type="entry name" value="Ribonuclease H-like"/>
    <property type="match status" value="1"/>
</dbReference>
<proteinExistence type="predicted"/>
<gene>
    <name evidence="3" type="ORF">Dsin_017971</name>
</gene>
<evidence type="ECO:0000259" key="2">
    <source>
        <dbReference type="Pfam" id="PF05699"/>
    </source>
</evidence>
<feature type="domain" description="HAT C-terminal dimerisation" evidence="2">
    <location>
        <begin position="32"/>
        <end position="106"/>
    </location>
</feature>
<dbReference type="InterPro" id="IPR008906">
    <property type="entry name" value="HATC_C_dom"/>
</dbReference>
<evidence type="ECO:0000313" key="4">
    <source>
        <dbReference type="Proteomes" id="UP001281410"/>
    </source>
</evidence>
<accession>A0AAE0AHF1</accession>
<feature type="region of interest" description="Disordered" evidence="1">
    <location>
        <begin position="106"/>
        <end position="160"/>
    </location>
</feature>
<dbReference type="InterPro" id="IPR012337">
    <property type="entry name" value="RNaseH-like_sf"/>
</dbReference>
<evidence type="ECO:0000256" key="1">
    <source>
        <dbReference type="SAM" id="MobiDB-lite"/>
    </source>
</evidence>
<organism evidence="3 4">
    <name type="scientific">Dipteronia sinensis</name>
    <dbReference type="NCBI Taxonomy" id="43782"/>
    <lineage>
        <taxon>Eukaryota</taxon>
        <taxon>Viridiplantae</taxon>
        <taxon>Streptophyta</taxon>
        <taxon>Embryophyta</taxon>
        <taxon>Tracheophyta</taxon>
        <taxon>Spermatophyta</taxon>
        <taxon>Magnoliopsida</taxon>
        <taxon>eudicotyledons</taxon>
        <taxon>Gunneridae</taxon>
        <taxon>Pentapetalae</taxon>
        <taxon>rosids</taxon>
        <taxon>malvids</taxon>
        <taxon>Sapindales</taxon>
        <taxon>Sapindaceae</taxon>
        <taxon>Hippocastanoideae</taxon>
        <taxon>Acereae</taxon>
        <taxon>Dipteronia</taxon>
    </lineage>
</organism>